<keyword evidence="4 7" id="KW-0804">Transcription</keyword>
<proteinExistence type="inferred from homology"/>
<feature type="region of interest" description="Disordered" evidence="9">
    <location>
        <begin position="463"/>
        <end position="501"/>
    </location>
</feature>
<feature type="region of interest" description="Disordered" evidence="9">
    <location>
        <begin position="297"/>
        <end position="333"/>
    </location>
</feature>
<comment type="caution">
    <text evidence="11">The sequence shown here is derived from an EMBL/GenBank/DDBJ whole genome shotgun (WGS) entry which is preliminary data.</text>
</comment>
<evidence type="ECO:0000256" key="5">
    <source>
        <dbReference type="ARBA" id="ARBA00023242"/>
    </source>
</evidence>
<feature type="compositionally biased region" description="Basic and acidic residues" evidence="9">
    <location>
        <begin position="472"/>
        <end position="492"/>
    </location>
</feature>
<dbReference type="AlphaFoldDB" id="A0A9W9CUV0"/>
<feature type="coiled-coil region" evidence="8">
    <location>
        <begin position="335"/>
        <end position="362"/>
    </location>
</feature>
<comment type="subcellular location">
    <subcellularLocation>
        <location evidence="1 7">Nucleus</location>
    </subcellularLocation>
</comment>
<dbReference type="InterPro" id="IPR024943">
    <property type="entry name" value="Enhancer_polycomb"/>
</dbReference>
<evidence type="ECO:0000313" key="12">
    <source>
        <dbReference type="Proteomes" id="UP001140453"/>
    </source>
</evidence>
<feature type="compositionally biased region" description="Acidic residues" evidence="9">
    <location>
        <begin position="413"/>
        <end position="426"/>
    </location>
</feature>
<keyword evidence="8" id="KW-0175">Coiled coil</keyword>
<dbReference type="InterPro" id="IPR019542">
    <property type="entry name" value="Enhancer_polycomb-like_N"/>
</dbReference>
<name>A0A9W9CUV0_9PEZI</name>
<organism evidence="11 12">
    <name type="scientific">Gnomoniopsis smithogilvyi</name>
    <dbReference type="NCBI Taxonomy" id="1191159"/>
    <lineage>
        <taxon>Eukaryota</taxon>
        <taxon>Fungi</taxon>
        <taxon>Dikarya</taxon>
        <taxon>Ascomycota</taxon>
        <taxon>Pezizomycotina</taxon>
        <taxon>Sordariomycetes</taxon>
        <taxon>Sordariomycetidae</taxon>
        <taxon>Diaporthales</taxon>
        <taxon>Gnomoniaceae</taxon>
        <taxon>Gnomoniopsis</taxon>
    </lineage>
</organism>
<keyword evidence="12" id="KW-1185">Reference proteome</keyword>
<reference evidence="11" key="1">
    <citation type="submission" date="2022-10" db="EMBL/GenBank/DDBJ databases">
        <title>Tapping the CABI collections for fungal endophytes: first genome assemblies for Collariella, Neodidymelliopsis, Ascochyta clinopodiicola, Didymella pomorum, Didymosphaeria variabile, Neocosmospora piperis and Neocucurbitaria cava.</title>
        <authorList>
            <person name="Hill R."/>
        </authorList>
    </citation>
    <scope>NUCLEOTIDE SEQUENCE</scope>
    <source>
        <strain evidence="11">IMI 355082</strain>
    </source>
</reference>
<evidence type="ECO:0000256" key="2">
    <source>
        <dbReference type="ARBA" id="ARBA00008035"/>
    </source>
</evidence>
<evidence type="ECO:0000256" key="9">
    <source>
        <dbReference type="SAM" id="MobiDB-lite"/>
    </source>
</evidence>
<keyword evidence="3 7" id="KW-0805">Transcription regulation</keyword>
<keyword evidence="5 7" id="KW-0539">Nucleus</keyword>
<evidence type="ECO:0000256" key="1">
    <source>
        <dbReference type="ARBA" id="ARBA00004123"/>
    </source>
</evidence>
<evidence type="ECO:0000259" key="10">
    <source>
        <dbReference type="Pfam" id="PF10513"/>
    </source>
</evidence>
<dbReference type="GO" id="GO:0005634">
    <property type="term" value="C:nucleus"/>
    <property type="evidence" value="ECO:0007669"/>
    <property type="project" value="UniProtKB-SubCell"/>
</dbReference>
<feature type="domain" description="Enhancer of polycomb-like N-terminal" evidence="10">
    <location>
        <begin position="7"/>
        <end position="141"/>
    </location>
</feature>
<gene>
    <name evidence="11" type="primary">EPL1</name>
    <name evidence="11" type="ORF">N0V93_006581</name>
</gene>
<feature type="compositionally biased region" description="Low complexity" evidence="9">
    <location>
        <begin position="313"/>
        <end position="322"/>
    </location>
</feature>
<comment type="function">
    <text evidence="6">Component of the NuA4 histone acetyltransferase complex which is involved in transcriptional activation of selected genes principally by acetylation of nucleosomal histone H4 and H2A. The NuA4 complex is also involved in DNA repair. Involved in gene silencing by neighboring heterochromatin, blockage of the silencing spreading along the chromosome, and required for cell cycle progression through G2/M.</text>
</comment>
<evidence type="ECO:0000313" key="11">
    <source>
        <dbReference type="EMBL" id="KAJ4389119.1"/>
    </source>
</evidence>
<dbReference type="EMBL" id="JAPEVB010000004">
    <property type="protein sequence ID" value="KAJ4389119.1"/>
    <property type="molecule type" value="Genomic_DNA"/>
</dbReference>
<evidence type="ECO:0000256" key="6">
    <source>
        <dbReference type="ARBA" id="ARBA00025513"/>
    </source>
</evidence>
<evidence type="ECO:0000256" key="8">
    <source>
        <dbReference type="SAM" id="Coils"/>
    </source>
</evidence>
<protein>
    <recommendedName>
        <fullName evidence="7">Enhancer of polycomb-like protein</fullName>
    </recommendedName>
</protein>
<comment type="similarity">
    <text evidence="2 7">Belongs to the enhancer of polycomb family.</text>
</comment>
<dbReference type="GO" id="GO:0006357">
    <property type="term" value="P:regulation of transcription by RNA polymerase II"/>
    <property type="evidence" value="ECO:0007669"/>
    <property type="project" value="InterPro"/>
</dbReference>
<dbReference type="PANTHER" id="PTHR14898">
    <property type="entry name" value="ENHANCER OF POLYCOMB"/>
    <property type="match status" value="1"/>
</dbReference>
<feature type="region of interest" description="Disordered" evidence="9">
    <location>
        <begin position="404"/>
        <end position="429"/>
    </location>
</feature>
<evidence type="ECO:0000256" key="4">
    <source>
        <dbReference type="ARBA" id="ARBA00023163"/>
    </source>
</evidence>
<evidence type="ECO:0000256" key="7">
    <source>
        <dbReference type="RuleBase" id="RU361124"/>
    </source>
</evidence>
<feature type="compositionally biased region" description="Basic and acidic residues" evidence="9">
    <location>
        <begin position="300"/>
        <end position="312"/>
    </location>
</feature>
<dbReference type="Proteomes" id="UP001140453">
    <property type="component" value="Unassembled WGS sequence"/>
</dbReference>
<sequence length="573" mass="65337">MATRKVRVKKLNPKLPLDVLTEDEIDASEYAALTQELSVATGVDAAEEKEVHLQNSLASEHNIPVPPPKASDLNYDELYASGWKKPANYIRFSSTVEDCIGCPYDMTEEDDAFLKAYNAKYPPSQQLSEDDFERIMDVFEETASLSTPYAAVDKTIAPYSDMVSGLARLGVAMPHANNFEKEFYEYWRSRREACDGPLHPMVKFETHQDTDDLDPYICFRRREIRQTRKTRARDVQSADKLKRLRRELETGRSLIIESCERELLKKDMLQVEKEVFETRVSLRDMKVRLGIKTNDTDLWNQKEEPPVKKRSQESSSAQRAAANAVRLGPPRNPNAQAVEVDLVQLEAQKQKHEDELRRDILTKIENHHKWNRHHVDLTKNPLPPVRSPTRQPFRAAQAQYLLTPPASSASQESLDEPEPMDLDDPDPLPVFQFRGAFVDENDPPKIAFRRRIGRLNRLWIDRRTVPNSPPRDPQDVDPWKQSRESDRWKYDQDDSEGEQPVYQVDPYDTRCIRFRATIPLGFGEARRPQRPVPAALIQAAQMDPAAAQQAAMQAAAAAAAAARQGASTQKAES</sequence>
<dbReference type="Pfam" id="PF10513">
    <property type="entry name" value="EPL1"/>
    <property type="match status" value="1"/>
</dbReference>
<dbReference type="OrthoDB" id="435275at2759"/>
<dbReference type="GO" id="GO:0035267">
    <property type="term" value="C:NuA4 histone acetyltransferase complex"/>
    <property type="evidence" value="ECO:0007669"/>
    <property type="project" value="InterPro"/>
</dbReference>
<accession>A0A9W9CUV0</accession>
<evidence type="ECO:0000256" key="3">
    <source>
        <dbReference type="ARBA" id="ARBA00023015"/>
    </source>
</evidence>